<evidence type="ECO:0000256" key="1">
    <source>
        <dbReference type="ARBA" id="ARBA00004370"/>
    </source>
</evidence>
<dbReference type="AlphaFoldDB" id="A0A0V0QGQ5"/>
<dbReference type="EMBL" id="LDAU01000170">
    <property type="protein sequence ID" value="KRX01367.1"/>
    <property type="molecule type" value="Genomic_DNA"/>
</dbReference>
<comment type="subcellular location">
    <subcellularLocation>
        <location evidence="1">Membrane</location>
    </subcellularLocation>
</comment>
<dbReference type="OrthoDB" id="290232at2759"/>
<comment type="similarity">
    <text evidence="2 5">Belongs to the CDP-alcohol phosphatidyltransferase class-I family.</text>
</comment>
<dbReference type="OMA" id="CTAAWIT"/>
<feature type="transmembrane region" description="Helical" evidence="6">
    <location>
        <begin position="325"/>
        <end position="342"/>
    </location>
</feature>
<dbReference type="Gene3D" id="1.20.120.1760">
    <property type="match status" value="1"/>
</dbReference>
<keyword evidence="3 5" id="KW-0808">Transferase</keyword>
<dbReference type="PANTHER" id="PTHR10414">
    <property type="entry name" value="ETHANOLAMINEPHOSPHOTRANSFERASE"/>
    <property type="match status" value="1"/>
</dbReference>
<dbReference type="InterPro" id="IPR043130">
    <property type="entry name" value="CDP-OH_PTrfase_TM_dom"/>
</dbReference>
<comment type="caution">
    <text evidence="7">The sequence shown here is derived from an EMBL/GenBank/DDBJ whole genome shotgun (WGS) entry which is preliminary data.</text>
</comment>
<dbReference type="GO" id="GO:0016780">
    <property type="term" value="F:phosphotransferase activity, for other substituted phosphate groups"/>
    <property type="evidence" value="ECO:0007669"/>
    <property type="project" value="InterPro"/>
</dbReference>
<dbReference type="GO" id="GO:0008654">
    <property type="term" value="P:phospholipid biosynthetic process"/>
    <property type="evidence" value="ECO:0007669"/>
    <property type="project" value="InterPro"/>
</dbReference>
<dbReference type="InterPro" id="IPR000462">
    <property type="entry name" value="CDP-OH_P_trans"/>
</dbReference>
<keyword evidence="6" id="KW-0812">Transmembrane</keyword>
<dbReference type="InParanoid" id="A0A0V0QGQ5"/>
<dbReference type="InterPro" id="IPR048254">
    <property type="entry name" value="CDP_ALCOHOL_P_TRANSF_CS"/>
</dbReference>
<evidence type="ECO:0008006" key="9">
    <source>
        <dbReference type="Google" id="ProtNLM"/>
    </source>
</evidence>
<organism evidence="7 8">
    <name type="scientific">Pseudocohnilembus persalinus</name>
    <name type="common">Ciliate</name>
    <dbReference type="NCBI Taxonomy" id="266149"/>
    <lineage>
        <taxon>Eukaryota</taxon>
        <taxon>Sar</taxon>
        <taxon>Alveolata</taxon>
        <taxon>Ciliophora</taxon>
        <taxon>Intramacronucleata</taxon>
        <taxon>Oligohymenophorea</taxon>
        <taxon>Scuticociliatia</taxon>
        <taxon>Philasterida</taxon>
        <taxon>Pseudocohnilembidae</taxon>
        <taxon>Pseudocohnilembus</taxon>
    </lineage>
</organism>
<dbReference type="GO" id="GO:0016020">
    <property type="term" value="C:membrane"/>
    <property type="evidence" value="ECO:0007669"/>
    <property type="project" value="UniProtKB-SubCell"/>
</dbReference>
<feature type="transmembrane region" description="Helical" evidence="6">
    <location>
        <begin position="92"/>
        <end position="110"/>
    </location>
</feature>
<evidence type="ECO:0000313" key="8">
    <source>
        <dbReference type="Proteomes" id="UP000054937"/>
    </source>
</evidence>
<gene>
    <name evidence="7" type="ORF">PPERSA_01270</name>
</gene>
<dbReference type="Proteomes" id="UP000054937">
    <property type="component" value="Unassembled WGS sequence"/>
</dbReference>
<dbReference type="PANTHER" id="PTHR10414:SF37">
    <property type="entry name" value="BB IN A BOXCAR, ISOFORM C"/>
    <property type="match status" value="1"/>
</dbReference>
<evidence type="ECO:0000313" key="7">
    <source>
        <dbReference type="EMBL" id="KRX01367.1"/>
    </source>
</evidence>
<feature type="transmembrane region" description="Helical" evidence="6">
    <location>
        <begin position="155"/>
        <end position="174"/>
    </location>
</feature>
<dbReference type="PIRSF" id="PIRSF015665">
    <property type="entry name" value="CHOPT"/>
    <property type="match status" value="1"/>
</dbReference>
<dbReference type="Pfam" id="PF01066">
    <property type="entry name" value="CDP-OH_P_transf"/>
    <property type="match status" value="1"/>
</dbReference>
<evidence type="ECO:0000256" key="4">
    <source>
        <dbReference type="ARBA" id="ARBA00023136"/>
    </source>
</evidence>
<protein>
    <recommendedName>
        <fullName evidence="9">CDP-alcohol phosphatidyltransferase</fullName>
    </recommendedName>
</protein>
<evidence type="ECO:0000256" key="2">
    <source>
        <dbReference type="ARBA" id="ARBA00010441"/>
    </source>
</evidence>
<name>A0A0V0QGQ5_PSEPJ</name>
<accession>A0A0V0QGQ5</accession>
<keyword evidence="8" id="KW-1185">Reference proteome</keyword>
<feature type="transmembrane region" description="Helical" evidence="6">
    <location>
        <begin position="227"/>
        <end position="245"/>
    </location>
</feature>
<evidence type="ECO:0000256" key="3">
    <source>
        <dbReference type="ARBA" id="ARBA00022679"/>
    </source>
</evidence>
<evidence type="ECO:0000256" key="6">
    <source>
        <dbReference type="SAM" id="Phobius"/>
    </source>
</evidence>
<dbReference type="InterPro" id="IPR014472">
    <property type="entry name" value="CHOPT"/>
</dbReference>
<reference evidence="7 8" key="1">
    <citation type="journal article" date="2015" name="Sci. Rep.">
        <title>Genome of the facultative scuticociliatosis pathogen Pseudocohnilembus persalinus provides insight into its virulence through horizontal gene transfer.</title>
        <authorList>
            <person name="Xiong J."/>
            <person name="Wang G."/>
            <person name="Cheng J."/>
            <person name="Tian M."/>
            <person name="Pan X."/>
            <person name="Warren A."/>
            <person name="Jiang C."/>
            <person name="Yuan D."/>
            <person name="Miao W."/>
        </authorList>
    </citation>
    <scope>NUCLEOTIDE SEQUENCE [LARGE SCALE GENOMIC DNA]</scope>
    <source>
        <strain evidence="7">36N120E</strain>
    </source>
</reference>
<keyword evidence="6" id="KW-1133">Transmembrane helix</keyword>
<feature type="transmembrane region" description="Helical" evidence="6">
    <location>
        <begin position="65"/>
        <end position="86"/>
    </location>
</feature>
<feature type="transmembrane region" description="Helical" evidence="6">
    <location>
        <begin position="266"/>
        <end position="284"/>
    </location>
</feature>
<feature type="transmembrane region" description="Helical" evidence="6">
    <location>
        <begin position="195"/>
        <end position="215"/>
    </location>
</feature>
<proteinExistence type="inferred from homology"/>
<dbReference type="PROSITE" id="PS00379">
    <property type="entry name" value="CDP_ALCOHOL_P_TRANSF"/>
    <property type="match status" value="1"/>
</dbReference>
<feature type="transmembrane region" description="Helical" evidence="6">
    <location>
        <begin position="354"/>
        <end position="374"/>
    </location>
</feature>
<sequence length="400" mass="45992">MIVDLQLQKIKAKFLDFSYIKQEHEDKIYNFKYKGSSASLTYQYFWSPFCNYLTEKIPTSVAPNLITIFAFTLVFISHLILVYFSPDFKSQVPGPVLFLVGLTTISYQILDNMDGKQARRTGSSTPLGMLFDHFLDSITTWIFGINQIICFGAGQSSIIILTVFISCFIAFYTAQWSQYHIGALKLGKINAVDEGLMLVQSLFLFTSFVGVQFWQQNQIFGYKLNEIALIIFLFVTLMEISQFVINTLKESNKEIKQVFETQKISLLLLLTGIAVACFSPTQVLKGHYCYIFLVTMGLLWSKSTLHLQIAHLADDQKFNQFRKSFVTVCVFFMANIFSQYFTQNGKTIMNEKNLIYAQLCFSLLVFLHTVISVTKQMSRILNIQVFSLEYLKHKKISHKK</sequence>
<keyword evidence="4 6" id="KW-0472">Membrane</keyword>
<evidence type="ECO:0000256" key="5">
    <source>
        <dbReference type="RuleBase" id="RU003750"/>
    </source>
</evidence>